<evidence type="ECO:0000313" key="1">
    <source>
        <dbReference type="EMBL" id="PHP64969.1"/>
    </source>
</evidence>
<dbReference type="Proteomes" id="UP000221168">
    <property type="component" value="Unassembled WGS sequence"/>
</dbReference>
<dbReference type="AlphaFoldDB" id="A0A2G1QHM1"/>
<protein>
    <submittedName>
        <fullName evidence="1">Uncharacterized protein</fullName>
    </submittedName>
</protein>
<dbReference type="OrthoDB" id="7961197at2"/>
<evidence type="ECO:0000313" key="2">
    <source>
        <dbReference type="Proteomes" id="UP000221168"/>
    </source>
</evidence>
<dbReference type="EMBL" id="PDVP01000020">
    <property type="protein sequence ID" value="PHP64969.1"/>
    <property type="molecule type" value="Genomic_DNA"/>
</dbReference>
<sequence>MKNNRQTNRPTHRISFARIIGQDEKGNDQLGSAREVASVWPRKAGGGIIRFDHIPVELTRHEGVLFITEVEAQDASERGFA</sequence>
<keyword evidence="2" id="KW-1185">Reference proteome</keyword>
<dbReference type="RefSeq" id="WP_099308502.1">
    <property type="nucleotide sequence ID" value="NZ_PDVP01000020.1"/>
</dbReference>
<accession>A0A2G1QHM1</accession>
<gene>
    <name evidence="1" type="ORF">CSC94_21795</name>
</gene>
<organism evidence="1 2">
    <name type="scientific">Zhengella mangrovi</name>
    <dbReference type="NCBI Taxonomy" id="1982044"/>
    <lineage>
        <taxon>Bacteria</taxon>
        <taxon>Pseudomonadati</taxon>
        <taxon>Pseudomonadota</taxon>
        <taxon>Alphaproteobacteria</taxon>
        <taxon>Hyphomicrobiales</taxon>
        <taxon>Notoacmeibacteraceae</taxon>
        <taxon>Zhengella</taxon>
    </lineage>
</organism>
<comment type="caution">
    <text evidence="1">The sequence shown here is derived from an EMBL/GenBank/DDBJ whole genome shotgun (WGS) entry which is preliminary data.</text>
</comment>
<reference evidence="1 2" key="1">
    <citation type="submission" date="2017-10" db="EMBL/GenBank/DDBJ databases">
        <title>Sedimentibacterium mangrovi gen. nov., sp. nov., a novel member of family Phyllobacteriacea isolated from mangrove sediment.</title>
        <authorList>
            <person name="Liao H."/>
            <person name="Tian Y."/>
        </authorList>
    </citation>
    <scope>NUCLEOTIDE SEQUENCE [LARGE SCALE GENOMIC DNA]</scope>
    <source>
        <strain evidence="1 2">X9-2-2</strain>
    </source>
</reference>
<name>A0A2G1QHM1_9HYPH</name>
<proteinExistence type="predicted"/>